<feature type="region of interest" description="Disordered" evidence="1">
    <location>
        <begin position="1"/>
        <end position="36"/>
    </location>
</feature>
<accession>E9IS71</accession>
<feature type="non-terminal residue" evidence="2">
    <location>
        <position position="79"/>
    </location>
</feature>
<gene>
    <name evidence="2" type="ORF">SINV_05453</name>
</gene>
<evidence type="ECO:0000313" key="2">
    <source>
        <dbReference type="EMBL" id="EFZ16582.1"/>
    </source>
</evidence>
<dbReference type="HOGENOM" id="CLU_2609063_0_0_1"/>
<protein>
    <submittedName>
        <fullName evidence="2">Uncharacterized protein</fullName>
    </submittedName>
</protein>
<proteinExistence type="predicted"/>
<feature type="compositionally biased region" description="Basic and acidic residues" evidence="1">
    <location>
        <begin position="21"/>
        <end position="32"/>
    </location>
</feature>
<name>E9IS71_SOLIN</name>
<reference evidence="2" key="1">
    <citation type="journal article" date="2011" name="Proc. Natl. Acad. Sci. U.S.A.">
        <title>The genome of the fire ant Solenopsis invicta.</title>
        <authorList>
            <person name="Wurm Y."/>
            <person name="Wang J."/>
            <person name="Riba-Grognuz O."/>
            <person name="Corona M."/>
            <person name="Nygaard S."/>
            <person name="Hunt B.G."/>
            <person name="Ingram K.K."/>
            <person name="Falquet L."/>
            <person name="Nipitwattanaphon M."/>
            <person name="Gotzek D."/>
            <person name="Dijkstra M.B."/>
            <person name="Oettler J."/>
            <person name="Comtesse F."/>
            <person name="Shih C.J."/>
            <person name="Wu W.J."/>
            <person name="Yang C.C."/>
            <person name="Thomas J."/>
            <person name="Beaudoing E."/>
            <person name="Pradervand S."/>
            <person name="Flegel V."/>
            <person name="Cook E.D."/>
            <person name="Fabbretti R."/>
            <person name="Stockinger H."/>
            <person name="Long L."/>
            <person name="Farmerie W.G."/>
            <person name="Oakey J."/>
            <person name="Boomsma J.J."/>
            <person name="Pamilo P."/>
            <person name="Yi S.V."/>
            <person name="Heinze J."/>
            <person name="Goodisman M.A."/>
            <person name="Farinelli L."/>
            <person name="Harshman K."/>
            <person name="Hulo N."/>
            <person name="Cerutti L."/>
            <person name="Xenarios I."/>
            <person name="Shoemaker D."/>
            <person name="Keller L."/>
        </authorList>
    </citation>
    <scope>NUCLEOTIDE SEQUENCE [LARGE SCALE GENOMIC DNA]</scope>
</reference>
<evidence type="ECO:0000256" key="1">
    <source>
        <dbReference type="SAM" id="MobiDB-lite"/>
    </source>
</evidence>
<dbReference type="AlphaFoldDB" id="E9IS71"/>
<dbReference type="OMA" id="VCRQDST"/>
<dbReference type="EMBL" id="GL765301">
    <property type="protein sequence ID" value="EFZ16582.1"/>
    <property type="molecule type" value="Genomic_DNA"/>
</dbReference>
<sequence>MDELPKLFRLPGTIEEEEKEEQQRGREAKESLDSATESLLLGQKSVSTLSTLPRNVTLIRVSTQSSSIAGGIGRQDSTR</sequence>
<organism>
    <name type="scientific">Solenopsis invicta</name>
    <name type="common">Red imported fire ant</name>
    <name type="synonym">Solenopsis wagneri</name>
    <dbReference type="NCBI Taxonomy" id="13686"/>
    <lineage>
        <taxon>Eukaryota</taxon>
        <taxon>Metazoa</taxon>
        <taxon>Ecdysozoa</taxon>
        <taxon>Arthropoda</taxon>
        <taxon>Hexapoda</taxon>
        <taxon>Insecta</taxon>
        <taxon>Pterygota</taxon>
        <taxon>Neoptera</taxon>
        <taxon>Endopterygota</taxon>
        <taxon>Hymenoptera</taxon>
        <taxon>Apocrita</taxon>
        <taxon>Aculeata</taxon>
        <taxon>Formicoidea</taxon>
        <taxon>Formicidae</taxon>
        <taxon>Myrmicinae</taxon>
        <taxon>Solenopsis</taxon>
    </lineage>
</organism>